<dbReference type="EMBL" id="LKCW01000162">
    <property type="protein sequence ID" value="KPM37546.1"/>
    <property type="molecule type" value="Genomic_DNA"/>
</dbReference>
<dbReference type="Pfam" id="PF00975">
    <property type="entry name" value="Thioesterase"/>
    <property type="match status" value="1"/>
</dbReference>
<dbReference type="InterPro" id="IPR036736">
    <property type="entry name" value="ACP-like_sf"/>
</dbReference>
<dbReference type="FunFam" id="3.30.300.30:FF:000015">
    <property type="entry name" value="Nonribosomal peptide synthase SidD"/>
    <property type="match status" value="2"/>
</dbReference>
<dbReference type="SUPFAM" id="SSF56801">
    <property type="entry name" value="Acetyl-CoA synthetase-like"/>
    <property type="match status" value="6"/>
</dbReference>
<dbReference type="PROSITE" id="PS00455">
    <property type="entry name" value="AMP_BINDING"/>
    <property type="match status" value="3"/>
</dbReference>
<dbReference type="GO" id="GO:0044550">
    <property type="term" value="P:secondary metabolite biosynthetic process"/>
    <property type="evidence" value="ECO:0007669"/>
    <property type="project" value="TreeGrafter"/>
</dbReference>
<dbReference type="Pfam" id="PF00668">
    <property type="entry name" value="Condensation"/>
    <property type="match status" value="6"/>
</dbReference>
<keyword evidence="2" id="KW-0597">Phosphoprotein</keyword>
<dbReference type="Pfam" id="PF00501">
    <property type="entry name" value="AMP-binding"/>
    <property type="match status" value="7"/>
</dbReference>
<sequence>MSNPPSAARFSLSSSSTSDSIPKLFEDAARSCPQRPAVQFEHLDQVTYRQLRSMVGTLAAELRGVVCKGQMVPVLLPRSVYQVCAILTLAKLGAVYVPLDVNMPASRLYSILSTTQATVVITESRFHSLFEGFNGPELRFIDPLNSLRGAKGQTCTSGPCLAADATRPTDLAAVLFTSGSTGQPKGVMLSHRNLIEPVRLLSQLEEIHPASRILQFASCAFDVHLLDIFCAMFNGATLCQVSKGNLASNLSGWVQDMAVDVAHLTPSVIALLEGGRDYSLKHMVTCGEPVTQGIIQDWGGRVNLINLYGPCEASSVLAMVLQPGSQPNVFGPPSSHASVHILDDAGTPVATGVEGEIYCSGDSVALGYLGDDAATERSFHRSGSFDLVPGLKGDVLHATGDWGRLTAAGELALLGRRDSQIKINGQRVDLGEIHAVVDSISTGAVILPMKGPTERMRLFAFLTNGRVSDRPPEILPHDSAIIRELYSACRMSLPSYAIPNFVLVSAIPLTPSGKVDEQKLFRMVRDRSRETPPRHFDLPFSGGRPCADTDISDLQEMLANMTAAPFSGDAPWIDDDLRYYGLTSIDFMLLIKGMSTTFGVSLTFQEVMRNPSIHTIAGILKEKLCQIGSDSWKDPATTPDAPTSTTPRVPASQSQGLILSAQSALQNHAYNCNFVIRVDSFPLDPHRLISGLRAVCARHEVLRSTYHEGDDAMAPAYFQKVHNISELEPVCRIHAFEASKTLQSGWPHISSTPVPNWIIHFNIHHVAIDEWGFSIVCRELESIYQAWPAQGRTAPSPLGTAIQYREFSQYQRNKGTHHQRQERLEWWLSQMDAETLEPLMTELHVHRPADALISLEKDTSLVYVQPLDARRVRAFENKQCSRSTPFIAWLTLCQVVLARMLRRSKFALAIPLTERGMDPAFQDLVGFCLNTLLIPVFLDLEATVANSLSTTQRTFNACVEHSLPLETVVHELNRSRALNDKAGPEVMFVYHDPGREDAMEASSAKGFLGSAEQLQLASVGSRFDFVVHYCSKLGSDDAHLKIEYRRSLFSRELVATMARSIDAALGDMVAYGNQRACANINYLSPFDEARILEWSAPSPLPDTMEKFWLSGGGILLHQLVESTAHKMPLATAVRTLDHTLTYSELMAKATSLCRRLQTVGSIVGTRVLIFLSKSVELVVAELAVLVGGRAVKSWIAEFLSLSDNRIKNQYSALGLGKPRAEGSASMQKIRETSLGRTLIECWATVFGVLDEQVNPDVPFLHVGGDSISAIRFVSRLRSQGVAGCAVSQLYESPTLTSLHTALEPLQAPSSRVRTGRTTSVVEDVYNGLEPDLAESVIMEATALGISRSAVKRVYPTTSMQKAMLLASASHFGLYTTKVTLHLKGPLDSGRMMRAWQAVCNAHPSMRTTFVSVRSRGIISFFSVEASGSAIFSLPDMVEGSVSQREIQQMDPGWERGFKLGDSMFQLIVVKNKDQCHKLTLSCHHASCDGWSLNIILRDLAQAYRGHSLVPSRPFSAVVTHLRDRSQSAARAYWQSYLEDYSHHSLAWDDRYASMDLQMKAATQTMDSVSSHVLAGYSRHHGVTPAVLLQAALAVLLSNVSGKDDVAFGQVVSGRHLPVDGVVDIVGDLLNIVPLRVTVDRDLEVGSWLKAVYQSSIESLEHHHILLEDIRRCTGGSELLETVFVFENHANQLDSSIFGSLELKSIDGQEFSNVPLTVVVEFVESGLMATFKFNEAVLPSWRVESMMRAYVSIVGDMLAGAAVSELGRLGLDEVAYVKEDFHLLDQQLENLGSHSLVSLLNTTTYALPDEVAIEEESRSVTFSELSRSSDAVCDYLVDAGIGLGQIVPILFDASVDMVVAMLGIMKSGAAYCPIDVDGPDLRIRQTVRQVSAKIMIGDQVNGDRLSEELRAEVPQVLHADDCKSLRVLVLGGERMSTVLQARWAGRLRLYDGYGPTECAVQVSTTLISPQSEVGVISKPLPGNVIILLDGHGRVPRVGEIGEICVGGCQVFEGYLNPADATQSSFRNCKSFKSPPLLGTGDLGVYRQDMSIQILGRKDTQVKLSGERIEVAEIESVIYSFAGVTRCAVLVNNNRLYAIVEKPNGASGPLPDQIGEWCLRWLPQRLVPRVLTWPSLPLTSSNKLNRKAILQQLREFESLHLTASKNAPVSETERSIASMITEICGREVTDVCLSLQHCGLNSLEILHLRSSMSALYRFTLELSLFWQPGTIRSLAEMIEARRQAGECIEQAGPLSFVDTLPASDSELTVWMAQKRYADNTYSIGRVLRFQCADVNRLFDSLHAVLESFDIFYLTFVWNYTTGTLERRLHSELQASLYLENVEDDGPDALGIFWDTIAKDYQRAFDLENGPLASFRIISPGPGDCYLYYNIHHVLVDEWTCEMIVEALRKQYRGIQWRETISPSWGSPTTRWEAESHRDEALEAWKQRLSGVAALNTGSRPLCRAPKDSRGHASLSSVLKVSPKIVNELQRQIHGKLSSFVSLLSIFQVLLHKYTASRNLVVLIPVSRRGFDVRTSKVIGNMTYTVALRSEVDFENDTFATFGQRTECFVAFARENSSVPVDKALGTISSAVREQSIMFVFSRAAVHDDHPQVSDVPSGVLPIPPTMFDLIVNVVERGNELSISAAYNSSRHHPSFIEGLTGSYRQCLEQLSQKGIEHQLRDLLRPSTDMLVDWEWIKNAAKPDSPTQRGLLHEAFQARSMQCPSSVAIDMIAGGQRSLVSYEELNSRSNYLSIVLQRDYGIVSGSLVPIFIDQTADLLIAVIGVLKAGAGYIPIPRDGDWPPERVCRILSQCHATVLISDTDVVTGIDINIHNIRSLPSCVQSTSRANCTATPDSIAFVLWTSGTTGEPKGVMMSHAAALSCVSSISGRLYPRSVEDRVFQFSSPVFDASVVDYFATLSLGATLCMMPRAELLTDIRKAVAELKPTTASLTPSVAQLLDPRAAQLHTLILSGEVVPTKTVERFICAGTTVINGYGTTESNLVTFTEMSLSKDARCIGKPLPDAKVIILDESGNLASAFVHGEICLRGRQLFSGYHGHSDNTKGAYVHHEGYGKLYRTGDIGYVDSSGDIIFCGRRDTQVKLYGQRLEPGLISDIIDEMTRVKGNSIAVVDEQLVAFLIDESSWWADAITAQVLPHGQEDVKRIRDYIQARVPSTFVPTVWVRISRLPLTTSGKLDVRKLAALTSDISGQDGHEHDLPENEHERLIHRCCVQVLGRPIGASTDMFGRGLDSYSAMMLLSRLREAIPGFQISFRQLMERPQVRELATLLQQQSSSDGAGVSRPRSPDGQVQIPARKAEPCRLPASSMQKRFCLAQDVFQDATYNVPGLFEIKDASHQAIVMALNAIVEEHDIFRTHFEFVPSRGGYQQVILGHLMVNASEYDLSDLQDSKAAANEMNRVILSDLKLPFNTGASPLFRCKVFKKPAGKTAIFFNFHHTIADEQSLRLLVSDLYCRVQSRVPLKPHLNTAQYGEFCAEEELTLIDETRMHGAMSFWREHLKGMEGINLQMVSNGTKGPDRPSLATFFKKFSLPKRASSWTRGQSMTDFSAYLTYFQMALAASQTFSESAVLIPISQRRARFGESYGCYLNTVPVRFALDSTASLRSALGACNRALLDVMDHSFVPYEAILDTAGLGPDAFPVMFVYHEGDSQPAGAHDIGHVVRGVSGNVRPKFLVTFSLTVKPAEATHELEVSIDYDRGRVSATTVQSLCDRFPTLIDSAQEAAEEAIIGQLAVLTDKEQGELRAQTVQTLEGPLTCVHDLIERQVRKSPGNTAACFEGTIRMTYQDLWSGIRLRPAGYRMATSQDRRRHSGRRSKSRSGVGQQAPWQSSTMKITHLATTPSICALIRPETCPTIEVLAIGGEPMTKTVQGIWSQATKLLNVYGPSETTVNVTCCQVRPGVDVGIIGKPLKNVRIHILNDQLQEVPPGGVGQLAVGGAQLARGYTDKNLDQGSFVEHPRLGRLFLTGDFAHLTDDTSIRFRGRKDHQVKLRGQRIELEEVERVVGAAAPNVRSSVAFLVKSGLTEAFQDPHDVDTQNLASRLEESLRSQLPHYAVAQYWVPTTGIPMLANGKLNRRLVRSVISDMTAAELDRFRITRQCTDVFKDSNFFALAGDSISAIRLCSHASYHGIRLLVSNIYEAPVLEQLALLVQHSHEVSRGTGAVSAFGGTIHLTPIMEWFFGLRKHNINWYNQSAMIRLRGSQDLEQIPSAWETVVQTHPSLRIRYLSGANHLDILEPSRKRAFSIRRTKFPSFSSLLAGMSDVASDLDIAAGRVSSLGLFQTPDEAYCVFCVHHLAVDIVSWQIILDDLRRLLRGQEIWPESATFEDWSQQLVQRQQRQARADPGPDVTEDGCHPNLALAPNFPDMAHLNTVAMAKVANFEAPEELPSSLLNDASRTVGVEPVDLLLASLLLAFQRWKDIPDIEICVESHGRDLKNESLDVSRTIGWFTSMAHVRFSLLTKCQTRMDELVREVNDRRLFALETTDLAGQLPAWNSHVPVVTFNYYGSYADSDNELFDLVDVGSAAVDEDPSNVRFALLDVGCSVSNGRLGMNMMYSASIYKEEEVQKLLHLWCNCLADTLQDLKGYDITRRLPRHRRFPSLLLAQDQIDALIHHGLEPFGIEQSMIQDIAPATDMQKSMVLASLEFGSYIESFTYRIDGAFEIDQFIRAWSAVISKHAALRSRFIRSEILKDSMRGEILQVILSPDRAPSILTQGSETPTPLEFGYGEPTMRMHLYRTDDGAYWFNWDFHHALIDGWSTGIIMRDFEFAYLSQPTPRVVSFETVRNRLRELAESHEMLSFWKEELGAARPSRLVDYSSSASSLRHHVAPQDWRHDQTLSCPAARVQACAAAELVTVSTMLRAAWAMALSRFGGGGDKVVFGVTTSGRNLGVLGIEEIVGPCINTVPLRIHMDYQSSRKSFLQEVHSKSALLIRNDALSLHQIYRASGVKNLFDTVFLYQNYAKSRPDANLTFTMKLLKAVEKTDIPVNMLVSQDSSGHLHAAALVHRAHISSAFLECLVTAFDLALTWLCDSEGDREPRLVDLDLLSPETRQQVDEFGRGPPLGHSISTAWQLISQQANRTPERLALEFYQGQRIQATSYGELLWKTEKGAQYLHKKQGIGRGDKVAVFLDKSPSLVLTMLSLFRLGAICVPLRYKDPDVRLARLLREADPKLLVLSGQDQAKFSGPWHLCLVEYMASWQPENGGQPLAIEGPTTDDAAFVLFTSGTTGLPKGVLMPSRQIVGYAVAMAEAYCYDQSPTEAGVIAWVDAGPEADPRCVGHVVPGMQVMILDDNGRKLPVGVQGTIYTAGSQLSLGYLDRPDLTRKLFAPNPYSPTELMYNTGDLGAFDSFGRLMCFGRKDHQVKVHGQRVELGEIEDALSPNHRVVAVQVIHSDMNQGRIVAFFESEVTPKDELRSIGTQPMQAPEAVASKLDALARRTLPSYMVPTAFVPVQSFPLTANGKADRNRLQELFVKEHLKRSREVSVPALPLQPMSETESRISKTIAELLGLPSVSADVDSFSSLLDSLSSMSLAAKLRTVFKQPVRLHWILDSNTVRDLAFRIDSWGVAEEPFIENGLQVPKTVQFTHAAGRNVFCIHPASGISFVFKKLAALLPEVNTIGVNDPCFGDMNAYQSVYEMAERYLGSILSHQPSGHFVLIGYSFGAHIATEVARLLHNFHHPVQLILVDSSVQRGALARFADPRMADKVYKSFKPDTDSAMKAEEGKDFLYRLEREVSRNLQLMARYQMKPFPWPATFLRASENKATEDSSGDDDSNGYRGLVAELAVEHVCGEHYQLFEDRDINKEQY</sequence>
<dbReference type="GO" id="GO:0003779">
    <property type="term" value="F:actin binding"/>
    <property type="evidence" value="ECO:0007669"/>
    <property type="project" value="InterPro"/>
</dbReference>
<dbReference type="SUPFAM" id="SSF52777">
    <property type="entry name" value="CoA-dependent acyltransferases"/>
    <property type="match status" value="12"/>
</dbReference>
<dbReference type="InterPro" id="IPR001031">
    <property type="entry name" value="Thioesterase"/>
</dbReference>
<name>A0A0P7AVU8_9HYPO</name>
<dbReference type="Gene3D" id="3.40.50.980">
    <property type="match status" value="2"/>
</dbReference>
<dbReference type="OrthoDB" id="416786at2759"/>
<dbReference type="Gene3D" id="1.10.1200.10">
    <property type="entry name" value="ACP-like"/>
    <property type="match status" value="5"/>
</dbReference>
<feature type="compositionally biased region" description="Low complexity" evidence="4">
    <location>
        <begin position="634"/>
        <end position="647"/>
    </location>
</feature>
<dbReference type="InterPro" id="IPR023213">
    <property type="entry name" value="CAT-like_dom_sf"/>
</dbReference>
<dbReference type="InterPro" id="IPR009081">
    <property type="entry name" value="PP-bd_ACP"/>
</dbReference>
<evidence type="ECO:0000256" key="3">
    <source>
        <dbReference type="ARBA" id="ARBA00022598"/>
    </source>
</evidence>
<dbReference type="STRING" id="78410.A0A0P7AVU8"/>
<dbReference type="SMART" id="SM00823">
    <property type="entry name" value="PKS_PP"/>
    <property type="match status" value="3"/>
</dbReference>
<feature type="domain" description="WH2" evidence="6">
    <location>
        <begin position="2926"/>
        <end position="2944"/>
    </location>
</feature>
<evidence type="ECO:0000259" key="5">
    <source>
        <dbReference type="PROSITE" id="PS50075"/>
    </source>
</evidence>
<feature type="domain" description="Carrier" evidence="5">
    <location>
        <begin position="2165"/>
        <end position="2240"/>
    </location>
</feature>
<dbReference type="Pfam" id="PF00550">
    <property type="entry name" value="PP-binding"/>
    <property type="match status" value="4"/>
</dbReference>
<feature type="region of interest" description="Disordered" evidence="4">
    <location>
        <begin position="3289"/>
        <end position="3312"/>
    </location>
</feature>
<dbReference type="InterPro" id="IPR006162">
    <property type="entry name" value="Ppantetheine_attach_site"/>
</dbReference>
<dbReference type="InterPro" id="IPR042099">
    <property type="entry name" value="ANL_N_sf"/>
</dbReference>
<dbReference type="PANTHER" id="PTHR45527:SF1">
    <property type="entry name" value="FATTY ACID SYNTHASE"/>
    <property type="match status" value="1"/>
</dbReference>
<dbReference type="InterPro" id="IPR045851">
    <property type="entry name" value="AMP-bd_C_sf"/>
</dbReference>
<evidence type="ECO:0000256" key="4">
    <source>
        <dbReference type="SAM" id="MobiDB-lite"/>
    </source>
</evidence>
<evidence type="ECO:0000313" key="8">
    <source>
        <dbReference type="Proteomes" id="UP000050424"/>
    </source>
</evidence>
<keyword evidence="3" id="KW-0436">Ligase</keyword>
<dbReference type="Gene3D" id="3.40.50.12780">
    <property type="entry name" value="N-terminal domain of ligase-like"/>
    <property type="match status" value="7"/>
</dbReference>
<feature type="domain" description="Carrier" evidence="5">
    <location>
        <begin position="5506"/>
        <end position="5581"/>
    </location>
</feature>
<dbReference type="Gene3D" id="3.30.300.30">
    <property type="match status" value="5"/>
</dbReference>
<feature type="region of interest" description="Disordered" evidence="4">
    <location>
        <begin position="631"/>
        <end position="652"/>
    </location>
</feature>
<dbReference type="GO" id="GO:0016874">
    <property type="term" value="F:ligase activity"/>
    <property type="evidence" value="ECO:0007669"/>
    <property type="project" value="UniProtKB-KW"/>
</dbReference>
<dbReference type="GO" id="GO:0031177">
    <property type="term" value="F:phosphopantetheine binding"/>
    <property type="evidence" value="ECO:0007669"/>
    <property type="project" value="InterPro"/>
</dbReference>
<organism evidence="7 8">
    <name type="scientific">Neonectria ditissima</name>
    <dbReference type="NCBI Taxonomy" id="78410"/>
    <lineage>
        <taxon>Eukaryota</taxon>
        <taxon>Fungi</taxon>
        <taxon>Dikarya</taxon>
        <taxon>Ascomycota</taxon>
        <taxon>Pezizomycotina</taxon>
        <taxon>Sordariomycetes</taxon>
        <taxon>Hypocreomycetidae</taxon>
        <taxon>Hypocreales</taxon>
        <taxon>Nectriaceae</taxon>
        <taxon>Neonectria</taxon>
    </lineage>
</organism>
<dbReference type="PROSITE" id="PS50075">
    <property type="entry name" value="CARRIER"/>
    <property type="match status" value="5"/>
</dbReference>
<reference evidence="7 8" key="1">
    <citation type="submission" date="2015-09" db="EMBL/GenBank/DDBJ databases">
        <title>Draft genome of a European isolate of the apple canker pathogen Neonectria ditissima.</title>
        <authorList>
            <person name="Gomez-Cortecero A."/>
            <person name="Harrison R.J."/>
            <person name="Armitage A.D."/>
        </authorList>
    </citation>
    <scope>NUCLEOTIDE SEQUENCE [LARGE SCALE GENOMIC DNA]</scope>
    <source>
        <strain evidence="7 8">R09/05</strain>
    </source>
</reference>
<dbReference type="InterPro" id="IPR003124">
    <property type="entry name" value="WH2_dom"/>
</dbReference>
<dbReference type="InterPro" id="IPR000873">
    <property type="entry name" value="AMP-dep_synth/lig_dom"/>
</dbReference>
<evidence type="ECO:0000259" key="6">
    <source>
        <dbReference type="PROSITE" id="PS51082"/>
    </source>
</evidence>
<protein>
    <submittedName>
        <fullName evidence="7">Linear gramicidin synthase subunit B</fullName>
    </submittedName>
</protein>
<dbReference type="SUPFAM" id="SSF53474">
    <property type="entry name" value="alpha/beta-Hydrolases"/>
    <property type="match status" value="1"/>
</dbReference>
<feature type="compositionally biased region" description="Basic residues" evidence="4">
    <location>
        <begin position="3822"/>
        <end position="3832"/>
    </location>
</feature>
<comment type="caution">
    <text evidence="7">The sequence shown here is derived from an EMBL/GenBank/DDBJ whole genome shotgun (WGS) entry which is preliminary data.</text>
</comment>
<dbReference type="PANTHER" id="PTHR45527">
    <property type="entry name" value="NONRIBOSOMAL PEPTIDE SYNTHETASE"/>
    <property type="match status" value="1"/>
</dbReference>
<dbReference type="GO" id="GO:0005737">
    <property type="term" value="C:cytoplasm"/>
    <property type="evidence" value="ECO:0007669"/>
    <property type="project" value="TreeGrafter"/>
</dbReference>
<dbReference type="GO" id="GO:0043041">
    <property type="term" value="P:amino acid activation for nonribosomal peptide biosynthetic process"/>
    <property type="evidence" value="ECO:0007669"/>
    <property type="project" value="TreeGrafter"/>
</dbReference>
<evidence type="ECO:0000313" key="7">
    <source>
        <dbReference type="EMBL" id="KPM37546.1"/>
    </source>
</evidence>
<dbReference type="Proteomes" id="UP000050424">
    <property type="component" value="Unassembled WGS sequence"/>
</dbReference>
<accession>A0A0P7AVU8</accession>
<proteinExistence type="predicted"/>
<feature type="domain" description="Carrier" evidence="5">
    <location>
        <begin position="549"/>
        <end position="624"/>
    </location>
</feature>
<feature type="domain" description="Carrier" evidence="5">
    <location>
        <begin position="3214"/>
        <end position="3289"/>
    </location>
</feature>
<evidence type="ECO:0000256" key="2">
    <source>
        <dbReference type="ARBA" id="ARBA00022553"/>
    </source>
</evidence>
<dbReference type="Gene3D" id="3.30.559.10">
    <property type="entry name" value="Chloramphenicol acetyltransferase-like domain"/>
    <property type="match status" value="6"/>
</dbReference>
<keyword evidence="8" id="KW-1185">Reference proteome</keyword>
<dbReference type="PROSITE" id="PS51082">
    <property type="entry name" value="WH2"/>
    <property type="match status" value="1"/>
</dbReference>
<dbReference type="Gene3D" id="3.30.559.30">
    <property type="entry name" value="Nonribosomal peptide synthetase, condensation domain"/>
    <property type="match status" value="6"/>
</dbReference>
<gene>
    <name evidence="7" type="ORF">AK830_g9009</name>
</gene>
<evidence type="ECO:0000256" key="1">
    <source>
        <dbReference type="ARBA" id="ARBA00022450"/>
    </source>
</evidence>
<feature type="region of interest" description="Disordered" evidence="4">
    <location>
        <begin position="3815"/>
        <end position="3844"/>
    </location>
</feature>
<dbReference type="PROSITE" id="PS00012">
    <property type="entry name" value="PHOSPHOPANTETHEINE"/>
    <property type="match status" value="1"/>
</dbReference>
<dbReference type="InterPro" id="IPR020806">
    <property type="entry name" value="PKS_PP-bd"/>
</dbReference>
<dbReference type="Gene3D" id="3.40.50.1820">
    <property type="entry name" value="alpha/beta hydrolase"/>
    <property type="match status" value="1"/>
</dbReference>
<dbReference type="InterPro" id="IPR029058">
    <property type="entry name" value="AB_hydrolase_fold"/>
</dbReference>
<dbReference type="InterPro" id="IPR020845">
    <property type="entry name" value="AMP-binding_CS"/>
</dbReference>
<dbReference type="NCBIfam" id="NF003417">
    <property type="entry name" value="PRK04813.1"/>
    <property type="match status" value="8"/>
</dbReference>
<keyword evidence="1" id="KW-0596">Phosphopantetheine</keyword>
<dbReference type="InterPro" id="IPR001242">
    <property type="entry name" value="Condensation_dom"/>
</dbReference>
<feature type="domain" description="Carrier" evidence="5">
    <location>
        <begin position="1229"/>
        <end position="1306"/>
    </location>
</feature>
<dbReference type="SUPFAM" id="SSF47336">
    <property type="entry name" value="ACP-like"/>
    <property type="match status" value="5"/>
</dbReference>